<gene>
    <name evidence="1" type="ORF">XENORESO_012896</name>
</gene>
<dbReference type="Proteomes" id="UP001444071">
    <property type="component" value="Unassembled WGS sequence"/>
</dbReference>
<evidence type="ECO:0000313" key="1">
    <source>
        <dbReference type="EMBL" id="MEQ2274838.1"/>
    </source>
</evidence>
<accession>A0ABV0X0V3</accession>
<dbReference type="EMBL" id="JAHRIM010080482">
    <property type="protein sequence ID" value="MEQ2274838.1"/>
    <property type="molecule type" value="Genomic_DNA"/>
</dbReference>
<protein>
    <recommendedName>
        <fullName evidence="3">Secreted protein</fullName>
    </recommendedName>
</protein>
<reference evidence="1 2" key="1">
    <citation type="submission" date="2021-06" db="EMBL/GenBank/DDBJ databases">
        <authorList>
            <person name="Palmer J.M."/>
        </authorList>
    </citation>
    <scope>NUCLEOTIDE SEQUENCE [LARGE SCALE GENOMIC DNA]</scope>
    <source>
        <strain evidence="1 2">XR_2019</strain>
        <tissue evidence="1">Muscle</tissue>
    </source>
</reference>
<evidence type="ECO:0000313" key="2">
    <source>
        <dbReference type="Proteomes" id="UP001444071"/>
    </source>
</evidence>
<name>A0ABV0X0V3_9TELE</name>
<evidence type="ECO:0008006" key="3">
    <source>
        <dbReference type="Google" id="ProtNLM"/>
    </source>
</evidence>
<organism evidence="1 2">
    <name type="scientific">Xenotaenia resolanae</name>
    <dbReference type="NCBI Taxonomy" id="208358"/>
    <lineage>
        <taxon>Eukaryota</taxon>
        <taxon>Metazoa</taxon>
        <taxon>Chordata</taxon>
        <taxon>Craniata</taxon>
        <taxon>Vertebrata</taxon>
        <taxon>Euteleostomi</taxon>
        <taxon>Actinopterygii</taxon>
        <taxon>Neopterygii</taxon>
        <taxon>Teleostei</taxon>
        <taxon>Neoteleostei</taxon>
        <taxon>Acanthomorphata</taxon>
        <taxon>Ovalentaria</taxon>
        <taxon>Atherinomorphae</taxon>
        <taxon>Cyprinodontiformes</taxon>
        <taxon>Goodeidae</taxon>
        <taxon>Xenotaenia</taxon>
    </lineage>
</organism>
<proteinExistence type="predicted"/>
<comment type="caution">
    <text evidence="1">The sequence shown here is derived from an EMBL/GenBank/DDBJ whole genome shotgun (WGS) entry which is preliminary data.</text>
</comment>
<sequence>MEVHEAHSVPCTPSWGLLVKYVVFCWFSCWINDEQKEHIYRTSTANLYRSFYGSQHNEKTDVTVSDYFLFQSVFFLDYTNLNQCKNVNFIVNLKRTAQCHKQNMFLETQTLHLL</sequence>
<keyword evidence="2" id="KW-1185">Reference proteome</keyword>